<accession>A0ABT3G9R3</accession>
<dbReference type="Proteomes" id="UP001165653">
    <property type="component" value="Unassembled WGS sequence"/>
</dbReference>
<feature type="domain" description="Cytochrome C Planctomycete-type" evidence="5">
    <location>
        <begin position="44"/>
        <end position="91"/>
    </location>
</feature>
<dbReference type="Pfam" id="PF07624">
    <property type="entry name" value="PSD2"/>
    <property type="match status" value="1"/>
</dbReference>
<feature type="domain" description="DUF1588" evidence="3">
    <location>
        <begin position="651"/>
        <end position="750"/>
    </location>
</feature>
<sequence>MLSVVEMRRALVPGLLACGISSGSGQAADPGLKEIVAPFIENHCVSCHGPEKQKGKLRLDTLSPDFRSPLSAEKWKEVLNAVNGHEMPPEDEPQPEAAEAGRFAEWVEQQLARAEMERRSTRVVLRRMNRAEYDNTIRDLIGIDCQPAEDFPEDPPAGGFDNIGQALTISPMQVELYYAAARKILDLALPEGPRPEGIKWRFEPEENTGGMDRLRVKRGEDNILLNDGENPTEKGFTVVHHRAWNKNIGFRSFHVPVEGDYILRFRAAGRVPSRKQVVEGGGKIVARHRDEETAKNPEGAKYHQEDFAAKMEIFAKHRMYDYGPPRVKITRHLGGAPQVIAEMDVDAPLSAPEEYEVKVHLTPAEGGFEMEYAYDIPSTLENFWMQERDEFPRPELLVDWLELEGPVIGSWPPESSQRLLFDSAAKDQDETAYAREVLARFMPRAYRRPVEAAEIEAKLELFKKVRAEKPSFNEAIKTPLAAVLASPHFLYLVEPESPGAKAKPLNGHELAARLSYFLWSSMPDEALTKLAESGELLKPAELRKQVRRMLGDGRSAAFVTNFAGQWLGLRKVGANPPARTLYPEYDRHLETSIIRESEAFFAEILRHDLDARNFIRSEFVTINERLARHYGIDGVRGDEMRRVAVTPDSRRGGLVTQASFHSITSNGTRTSPVLRGTWILKTLLGRDPGLPVANVGEIQPKVPGIDKATVRQRLEIHRQLESCARCHDKIDPLGLALENFNAAGEWRDQEGHGYNGRIEKDDPVIDASAKMPDGTEFSGVAGLQAQLLKSEDLFLAALARQLSTYALGRELGFSDQNALRSFVSTMKEEDYTLRSLIEAIVCSELFTTK</sequence>
<dbReference type="Pfam" id="PF07631">
    <property type="entry name" value="PSD4"/>
    <property type="match status" value="1"/>
</dbReference>
<evidence type="ECO:0000313" key="7">
    <source>
        <dbReference type="EMBL" id="MCW1916382.1"/>
    </source>
</evidence>
<feature type="domain" description="DUF1587" evidence="2">
    <location>
        <begin position="126"/>
        <end position="189"/>
    </location>
</feature>
<evidence type="ECO:0000259" key="5">
    <source>
        <dbReference type="Pfam" id="PF07635"/>
    </source>
</evidence>
<gene>
    <name evidence="7" type="ORF">OJ996_22530</name>
</gene>
<evidence type="ECO:0000259" key="6">
    <source>
        <dbReference type="Pfam" id="PF07637"/>
    </source>
</evidence>
<dbReference type="InterPro" id="IPR011478">
    <property type="entry name" value="DUF1585"/>
</dbReference>
<dbReference type="InterPro" id="IPR011429">
    <property type="entry name" value="Cyt_c_Planctomycete-type"/>
</dbReference>
<dbReference type="InterPro" id="IPR013036">
    <property type="entry name" value="DUF1587"/>
</dbReference>
<evidence type="ECO:0000259" key="1">
    <source>
        <dbReference type="Pfam" id="PF07624"/>
    </source>
</evidence>
<evidence type="ECO:0000259" key="2">
    <source>
        <dbReference type="Pfam" id="PF07626"/>
    </source>
</evidence>
<name>A0ABT3G9R3_9BACT</name>
<dbReference type="Pfam" id="PF07626">
    <property type="entry name" value="PSD3"/>
    <property type="match status" value="1"/>
</dbReference>
<feature type="domain" description="DUF1595" evidence="6">
    <location>
        <begin position="433"/>
        <end position="494"/>
    </location>
</feature>
<dbReference type="InterPro" id="IPR013043">
    <property type="entry name" value="DUF1595"/>
</dbReference>
<evidence type="ECO:0000259" key="3">
    <source>
        <dbReference type="Pfam" id="PF07627"/>
    </source>
</evidence>
<organism evidence="7 8">
    <name type="scientific">Luteolibacter rhizosphaerae</name>
    <dbReference type="NCBI Taxonomy" id="2989719"/>
    <lineage>
        <taxon>Bacteria</taxon>
        <taxon>Pseudomonadati</taxon>
        <taxon>Verrucomicrobiota</taxon>
        <taxon>Verrucomicrobiia</taxon>
        <taxon>Verrucomicrobiales</taxon>
        <taxon>Verrucomicrobiaceae</taxon>
        <taxon>Luteolibacter</taxon>
    </lineage>
</organism>
<dbReference type="Pfam" id="PF07637">
    <property type="entry name" value="PSD5"/>
    <property type="match status" value="1"/>
</dbReference>
<evidence type="ECO:0000313" key="8">
    <source>
        <dbReference type="Proteomes" id="UP001165653"/>
    </source>
</evidence>
<dbReference type="InterPro" id="IPR013039">
    <property type="entry name" value="DUF1588"/>
</dbReference>
<dbReference type="Pfam" id="PF07635">
    <property type="entry name" value="PSCyt1"/>
    <property type="match status" value="1"/>
</dbReference>
<dbReference type="EMBL" id="JAPDDR010000014">
    <property type="protein sequence ID" value="MCW1916382.1"/>
    <property type="molecule type" value="Genomic_DNA"/>
</dbReference>
<dbReference type="RefSeq" id="WP_264515955.1">
    <property type="nucleotide sequence ID" value="NZ_JAPDDR010000014.1"/>
</dbReference>
<dbReference type="Pfam" id="PF07627">
    <property type="entry name" value="PSCyt3"/>
    <property type="match status" value="1"/>
</dbReference>
<keyword evidence="8" id="KW-1185">Reference proteome</keyword>
<dbReference type="InterPro" id="IPR013042">
    <property type="entry name" value="DUF1592"/>
</dbReference>
<evidence type="ECO:0000259" key="4">
    <source>
        <dbReference type="Pfam" id="PF07631"/>
    </source>
</evidence>
<proteinExistence type="predicted"/>
<feature type="domain" description="DUF1592" evidence="4">
    <location>
        <begin position="505"/>
        <end position="632"/>
    </location>
</feature>
<protein>
    <submittedName>
        <fullName evidence="7">DUF1592 domain-containing protein</fullName>
    </submittedName>
</protein>
<feature type="domain" description="DUF1585" evidence="1">
    <location>
        <begin position="773"/>
        <end position="846"/>
    </location>
</feature>
<comment type="caution">
    <text evidence="7">The sequence shown here is derived from an EMBL/GenBank/DDBJ whole genome shotgun (WGS) entry which is preliminary data.</text>
</comment>
<reference evidence="7" key="1">
    <citation type="submission" date="2022-10" db="EMBL/GenBank/DDBJ databases">
        <title>Luteolibacter sp. GHJ8, whole genome shotgun sequencing project.</title>
        <authorList>
            <person name="Zhao G."/>
            <person name="Shen L."/>
        </authorList>
    </citation>
    <scope>NUCLEOTIDE SEQUENCE</scope>
    <source>
        <strain evidence="7">GHJ8</strain>
    </source>
</reference>